<accession>A0A9X1IKQ7</accession>
<dbReference type="Gene3D" id="3.40.190.150">
    <property type="entry name" value="Bordetella uptake gene, domain 1"/>
    <property type="match status" value="1"/>
</dbReference>
<dbReference type="RefSeq" id="WP_226614300.1">
    <property type="nucleotide sequence ID" value="NZ_JAJAQI010000093.1"/>
</dbReference>
<organism evidence="1 2">
    <name type="scientific">Roseicella aerolata</name>
    <dbReference type="NCBI Taxonomy" id="2883479"/>
    <lineage>
        <taxon>Bacteria</taxon>
        <taxon>Pseudomonadati</taxon>
        <taxon>Pseudomonadota</taxon>
        <taxon>Alphaproteobacteria</taxon>
        <taxon>Acetobacterales</taxon>
        <taxon>Roseomonadaceae</taxon>
        <taxon>Roseicella</taxon>
    </lineage>
</organism>
<sequence length="54" mass="5791">MAEFLPGYEMNSWGGVLGPAGIPTAIVERIAELGREAVQGTEVRRRFEEAGATV</sequence>
<protein>
    <submittedName>
        <fullName evidence="1">Uncharacterized protein</fullName>
    </submittedName>
</protein>
<evidence type="ECO:0000313" key="1">
    <source>
        <dbReference type="EMBL" id="MCB4825408.1"/>
    </source>
</evidence>
<reference evidence="1" key="1">
    <citation type="submission" date="2021-10" db="EMBL/GenBank/DDBJ databases">
        <title>Roseicella aerolatum sp. nov., isolated from aerosols of e-waste dismantling site.</title>
        <authorList>
            <person name="Qin T."/>
        </authorList>
    </citation>
    <scope>NUCLEOTIDE SEQUENCE</scope>
    <source>
        <strain evidence="1">GB24</strain>
    </source>
</reference>
<dbReference type="InterPro" id="IPR042100">
    <property type="entry name" value="Bug_dom1"/>
</dbReference>
<evidence type="ECO:0000313" key="2">
    <source>
        <dbReference type="Proteomes" id="UP001139311"/>
    </source>
</evidence>
<dbReference type="EMBL" id="JAJAQI010000093">
    <property type="protein sequence ID" value="MCB4825408.1"/>
    <property type="molecule type" value="Genomic_DNA"/>
</dbReference>
<gene>
    <name evidence="1" type="ORF">LHA35_27230</name>
</gene>
<name>A0A9X1IKQ7_9PROT</name>
<dbReference type="Proteomes" id="UP001139311">
    <property type="component" value="Unassembled WGS sequence"/>
</dbReference>
<keyword evidence="2" id="KW-1185">Reference proteome</keyword>
<proteinExistence type="predicted"/>
<dbReference type="AlphaFoldDB" id="A0A9X1IKQ7"/>
<comment type="caution">
    <text evidence="1">The sequence shown here is derived from an EMBL/GenBank/DDBJ whole genome shotgun (WGS) entry which is preliminary data.</text>
</comment>